<dbReference type="GO" id="GO:0006171">
    <property type="term" value="P:cAMP biosynthetic process"/>
    <property type="evidence" value="ECO:0007669"/>
    <property type="project" value="TreeGrafter"/>
</dbReference>
<feature type="domain" description="Guanylate cyclase" evidence="4">
    <location>
        <begin position="120"/>
        <end position="253"/>
    </location>
</feature>
<dbReference type="EMBL" id="NPEF01000014">
    <property type="protein sequence ID" value="PJZ94456.1"/>
    <property type="molecule type" value="Genomic_DNA"/>
</dbReference>
<keyword evidence="9" id="KW-1185">Reference proteome</keyword>
<dbReference type="CDD" id="cd07302">
    <property type="entry name" value="CHD"/>
    <property type="match status" value="1"/>
</dbReference>
<dbReference type="GO" id="GO:0051536">
    <property type="term" value="F:iron-sulfur cluster binding"/>
    <property type="evidence" value="ECO:0007669"/>
    <property type="project" value="InterPro"/>
</dbReference>
<dbReference type="InterPro" id="IPR001054">
    <property type="entry name" value="A/G_cyclase"/>
</dbReference>
<dbReference type="SMART" id="SM00044">
    <property type="entry name" value="CYCc"/>
    <property type="match status" value="1"/>
</dbReference>
<keyword evidence="3" id="KW-0472">Membrane</keyword>
<name>A0A2N0BD21_9LEPT</name>
<keyword evidence="2" id="KW-1003">Cell membrane</keyword>
<dbReference type="GO" id="GO:0006979">
    <property type="term" value="P:response to oxidative stress"/>
    <property type="evidence" value="ECO:0007669"/>
    <property type="project" value="InterPro"/>
</dbReference>
<evidence type="ECO:0000259" key="6">
    <source>
        <dbReference type="PROSITE" id="PS51085"/>
    </source>
</evidence>
<evidence type="ECO:0000313" key="7">
    <source>
        <dbReference type="EMBL" id="MDV6237466.1"/>
    </source>
</evidence>
<proteinExistence type="predicted"/>
<evidence type="ECO:0000259" key="4">
    <source>
        <dbReference type="PROSITE" id="PS50125"/>
    </source>
</evidence>
<dbReference type="GO" id="GO:0004601">
    <property type="term" value="F:peroxidase activity"/>
    <property type="evidence" value="ECO:0007669"/>
    <property type="project" value="UniProtKB-KW"/>
</dbReference>
<dbReference type="AlphaFoldDB" id="A0A2N0BD21"/>
<dbReference type="InterPro" id="IPR036010">
    <property type="entry name" value="2Fe-2S_ferredoxin-like_sf"/>
</dbReference>
<dbReference type="CDD" id="cd00207">
    <property type="entry name" value="fer2"/>
    <property type="match status" value="1"/>
</dbReference>
<evidence type="ECO:0000256" key="3">
    <source>
        <dbReference type="ARBA" id="ARBA00023136"/>
    </source>
</evidence>
<dbReference type="Gene3D" id="3.30.70.1230">
    <property type="entry name" value="Nucleotide cyclase"/>
    <property type="match status" value="1"/>
</dbReference>
<dbReference type="PROSITE" id="PS51085">
    <property type="entry name" value="2FE2S_FER_2"/>
    <property type="match status" value="1"/>
</dbReference>
<feature type="domain" description="Plant heme peroxidase family profile" evidence="5">
    <location>
        <begin position="322"/>
        <end position="536"/>
    </location>
</feature>
<organism evidence="8">
    <name type="scientific">Leptospira ellisii</name>
    <dbReference type="NCBI Taxonomy" id="2023197"/>
    <lineage>
        <taxon>Bacteria</taxon>
        <taxon>Pseudomonadati</taxon>
        <taxon>Spirochaetota</taxon>
        <taxon>Spirochaetia</taxon>
        <taxon>Leptospirales</taxon>
        <taxon>Leptospiraceae</taxon>
        <taxon>Leptospira</taxon>
    </lineage>
</organism>
<dbReference type="PROSITE" id="PS50873">
    <property type="entry name" value="PEROXIDASE_4"/>
    <property type="match status" value="1"/>
</dbReference>
<dbReference type="PANTHER" id="PTHR43081:SF17">
    <property type="entry name" value="BLL5647 PROTEIN"/>
    <property type="match status" value="1"/>
</dbReference>
<dbReference type="SUPFAM" id="SSF55073">
    <property type="entry name" value="Nucleotide cyclase"/>
    <property type="match status" value="1"/>
</dbReference>
<keyword evidence="7" id="KW-0575">Peroxidase</keyword>
<dbReference type="GO" id="GO:0035556">
    <property type="term" value="P:intracellular signal transduction"/>
    <property type="evidence" value="ECO:0007669"/>
    <property type="project" value="InterPro"/>
</dbReference>
<keyword evidence="7" id="KW-0560">Oxidoreductase</keyword>
<dbReference type="OrthoDB" id="9810588at2"/>
<dbReference type="GO" id="GO:0004016">
    <property type="term" value="F:adenylate cyclase activity"/>
    <property type="evidence" value="ECO:0007669"/>
    <property type="project" value="UniProtKB-ARBA"/>
</dbReference>
<dbReference type="SUPFAM" id="SSF48113">
    <property type="entry name" value="Heme-dependent peroxidases"/>
    <property type="match status" value="1"/>
</dbReference>
<evidence type="ECO:0000256" key="2">
    <source>
        <dbReference type="ARBA" id="ARBA00022475"/>
    </source>
</evidence>
<dbReference type="InterPro" id="IPR002016">
    <property type="entry name" value="Haem_peroxidase"/>
</dbReference>
<dbReference type="PRINTS" id="PR00458">
    <property type="entry name" value="PEROXIDASE"/>
</dbReference>
<feature type="domain" description="2Fe-2S ferredoxin-type" evidence="6">
    <location>
        <begin position="1"/>
        <end position="98"/>
    </location>
</feature>
<dbReference type="InterPro" id="IPR002207">
    <property type="entry name" value="Peroxidase_I"/>
</dbReference>
<evidence type="ECO:0000313" key="8">
    <source>
        <dbReference type="EMBL" id="PJZ94456.1"/>
    </source>
</evidence>
<evidence type="ECO:0000313" key="9">
    <source>
        <dbReference type="Proteomes" id="UP000232122"/>
    </source>
</evidence>
<protein>
    <submittedName>
        <fullName evidence="8">Adenylate cyclase</fullName>
    </submittedName>
    <submittedName>
        <fullName evidence="7">Peroxidase family protein</fullName>
    </submittedName>
</protein>
<comment type="caution">
    <text evidence="8">The sequence shown here is derived from an EMBL/GenBank/DDBJ whole genome shotgun (WGS) entry which is preliminary data.</text>
</comment>
<dbReference type="CDD" id="cd00314">
    <property type="entry name" value="plant_peroxidase_like"/>
    <property type="match status" value="1"/>
</dbReference>
<dbReference type="PROSITE" id="PS50125">
    <property type="entry name" value="GUANYLATE_CYCLASE_2"/>
    <property type="match status" value="1"/>
</dbReference>
<dbReference type="Proteomes" id="UP000232122">
    <property type="component" value="Unassembled WGS sequence"/>
</dbReference>
<dbReference type="Pfam" id="PF00111">
    <property type="entry name" value="Fer2"/>
    <property type="match status" value="1"/>
</dbReference>
<evidence type="ECO:0000256" key="1">
    <source>
        <dbReference type="ARBA" id="ARBA00004651"/>
    </source>
</evidence>
<reference evidence="7" key="3">
    <citation type="submission" date="2023-10" db="EMBL/GenBank/DDBJ databases">
        <authorList>
            <person name="Picardeau M."/>
            <person name="Thibeaux R."/>
        </authorList>
    </citation>
    <scope>NUCLEOTIDE SEQUENCE</scope>
    <source>
        <strain evidence="7">ATI7-C-A5</strain>
    </source>
</reference>
<dbReference type="InterPro" id="IPR050697">
    <property type="entry name" value="Adenylyl/Guanylyl_Cyclase_3/4"/>
</dbReference>
<dbReference type="RefSeq" id="WP_100746787.1">
    <property type="nucleotide sequence ID" value="NZ_NPEF02000025.1"/>
</dbReference>
<dbReference type="InterPro" id="IPR029787">
    <property type="entry name" value="Nucleotide_cyclase"/>
</dbReference>
<dbReference type="InterPro" id="IPR012675">
    <property type="entry name" value="Beta-grasp_dom_sf"/>
</dbReference>
<dbReference type="Pfam" id="PF00141">
    <property type="entry name" value="peroxidase"/>
    <property type="match status" value="1"/>
</dbReference>
<dbReference type="Pfam" id="PF00211">
    <property type="entry name" value="Guanylate_cyc"/>
    <property type="match status" value="1"/>
</dbReference>
<dbReference type="PANTHER" id="PTHR43081">
    <property type="entry name" value="ADENYLATE CYCLASE, TERMINAL-DIFFERENTIATION SPECIFIC-RELATED"/>
    <property type="match status" value="1"/>
</dbReference>
<dbReference type="Gene3D" id="3.10.20.30">
    <property type="match status" value="1"/>
</dbReference>
<evidence type="ECO:0000259" key="5">
    <source>
        <dbReference type="PROSITE" id="PS50873"/>
    </source>
</evidence>
<reference evidence="7 9" key="2">
    <citation type="journal article" date="2018" name="Microb. Genom.">
        <title>Deciphering the unexplored Leptospira diversity from soils uncovers genomic evolution to virulence.</title>
        <authorList>
            <person name="Thibeaux R."/>
            <person name="Iraola G."/>
            <person name="Ferres I."/>
            <person name="Bierque E."/>
            <person name="Girault D."/>
            <person name="Soupe-Gilbert M.E."/>
            <person name="Picardeau M."/>
            <person name="Goarant C."/>
        </authorList>
    </citation>
    <scope>NUCLEOTIDE SEQUENCE [LARGE SCALE GENOMIC DNA]</scope>
    <source>
        <strain evidence="7 9">ATI7-C-A5</strain>
    </source>
</reference>
<dbReference type="Gene3D" id="1.10.420.10">
    <property type="entry name" value="Peroxidase, domain 2"/>
    <property type="match status" value="1"/>
</dbReference>
<comment type="subcellular location">
    <subcellularLocation>
        <location evidence="1">Cell membrane</location>
        <topology evidence="1">Multi-pass membrane protein</topology>
    </subcellularLocation>
</comment>
<accession>A0A2N0BD21</accession>
<gene>
    <name evidence="7" type="ORF">CH379_017670</name>
    <name evidence="8" type="ORF">CH379_02480</name>
</gene>
<dbReference type="Gene3D" id="1.10.520.10">
    <property type="match status" value="1"/>
</dbReference>
<dbReference type="InterPro" id="IPR010255">
    <property type="entry name" value="Haem_peroxidase_sf"/>
</dbReference>
<reference evidence="8" key="1">
    <citation type="submission" date="2017-07" db="EMBL/GenBank/DDBJ databases">
        <title>Leptospira spp. isolated from tropical soils.</title>
        <authorList>
            <person name="Thibeaux R."/>
            <person name="Iraola G."/>
            <person name="Ferres I."/>
            <person name="Bierque E."/>
            <person name="Girault D."/>
            <person name="Soupe-Gilbert M.-E."/>
            <person name="Picardeau M."/>
            <person name="Goarant C."/>
        </authorList>
    </citation>
    <scope>NUCLEOTIDE SEQUENCE [LARGE SCALE GENOMIC DNA]</scope>
    <source>
        <strain evidence="8">ATI7-C-A5</strain>
    </source>
</reference>
<dbReference type="SUPFAM" id="SSF54292">
    <property type="entry name" value="2Fe-2S ferredoxin-like"/>
    <property type="match status" value="1"/>
</dbReference>
<dbReference type="EMBL" id="NPEF02000025">
    <property type="protein sequence ID" value="MDV6237466.1"/>
    <property type="molecule type" value="Genomic_DNA"/>
</dbReference>
<sequence>MILVNFENEKEISLPESSVPKSLLQISLENGIPHTHACGGNARCSTCRVLVLENPSHLSAPEQKERELSQKKGFPESVRLACQAKVQGDVRIRRIVLDDEDYNLTIPGSAEVSGEEKDIAILFSDIRDFTSFSESHLPYDVIHILNRYFYKMGDVVLKHGGKIDKYIGDGLMALFGTEGGSPEDVCISALRAAKEMELELYSLNEYLKSHFHISFRIGVGVHYGTCILGQLGHPANMSYTAIGDSVNMASRIESKTKKAGATVLVSESFYAQIRDRVKKGRVFSTKIKGKTGDYKLYEIREILNKASVNAWEETRNFLRRVILVRETGSWLKLVYHAACLFDSDKNWLGLKAAASFGGFRALPENEDVIENLDRLIRSRNDFIGKNGTEFSLADFLALAGAVALEKSGGPRIQIVPGRNDDTFEGIEQILPLGMQSQKDQLPCLDRMNLKIEDLVAISGARTIGWLGGESFTANPYYFDNSYFHVLLKAGLEGPLLIPNDRELLKNDESRALVLEYALNQNRFFEDFTSTYLKLVS</sequence>
<dbReference type="InterPro" id="IPR001041">
    <property type="entry name" value="2Fe-2S_ferredoxin-type"/>
</dbReference>
<accession>A0A2N0BL42</accession>
<dbReference type="GO" id="GO:0020037">
    <property type="term" value="F:heme binding"/>
    <property type="evidence" value="ECO:0007669"/>
    <property type="project" value="InterPro"/>
</dbReference>
<dbReference type="PRINTS" id="PR00459">
    <property type="entry name" value="ASPEROXIDASE"/>
</dbReference>
<dbReference type="GO" id="GO:0005886">
    <property type="term" value="C:plasma membrane"/>
    <property type="evidence" value="ECO:0007669"/>
    <property type="project" value="UniProtKB-SubCell"/>
</dbReference>